<dbReference type="AlphaFoldDB" id="A0A927RFU1"/>
<reference evidence="1" key="1">
    <citation type="submission" date="2020-10" db="EMBL/GenBank/DDBJ databases">
        <title>Sequencing the genomes of 1000 actinobacteria strains.</title>
        <authorList>
            <person name="Klenk H.-P."/>
        </authorList>
    </citation>
    <scope>NUCLEOTIDE SEQUENCE</scope>
    <source>
        <strain evidence="1">DSM 45354</strain>
    </source>
</reference>
<evidence type="ECO:0000313" key="1">
    <source>
        <dbReference type="EMBL" id="MBE1603586.1"/>
    </source>
</evidence>
<organism evidence="1 2">
    <name type="scientific">Actinopolymorpha pittospori</name>
    <dbReference type="NCBI Taxonomy" id="648752"/>
    <lineage>
        <taxon>Bacteria</taxon>
        <taxon>Bacillati</taxon>
        <taxon>Actinomycetota</taxon>
        <taxon>Actinomycetes</taxon>
        <taxon>Propionibacteriales</taxon>
        <taxon>Actinopolymorphaceae</taxon>
        <taxon>Actinopolymorpha</taxon>
    </lineage>
</organism>
<accession>A0A927RFU1</accession>
<evidence type="ECO:0000313" key="2">
    <source>
        <dbReference type="Proteomes" id="UP000638648"/>
    </source>
</evidence>
<dbReference type="RefSeq" id="WP_192748363.1">
    <property type="nucleotide sequence ID" value="NZ_BAABJL010000219.1"/>
</dbReference>
<dbReference type="Proteomes" id="UP000638648">
    <property type="component" value="Unassembled WGS sequence"/>
</dbReference>
<protein>
    <submittedName>
        <fullName evidence="1">Uncharacterized protein</fullName>
    </submittedName>
</protein>
<name>A0A927RFU1_9ACTN</name>
<dbReference type="EMBL" id="JADBEM010000001">
    <property type="protein sequence ID" value="MBE1603586.1"/>
    <property type="molecule type" value="Genomic_DNA"/>
</dbReference>
<proteinExistence type="predicted"/>
<sequence length="47" mass="5482">MDDDEDLPATTVHYHFPIEVVVVGDIGEEVRWQVEEQIWQQLDEALS</sequence>
<gene>
    <name evidence="1" type="ORF">HEB94_000434</name>
</gene>
<comment type="caution">
    <text evidence="1">The sequence shown here is derived from an EMBL/GenBank/DDBJ whole genome shotgun (WGS) entry which is preliminary data.</text>
</comment>
<keyword evidence="2" id="KW-1185">Reference proteome</keyword>